<dbReference type="InterPro" id="IPR057670">
    <property type="entry name" value="SH3_retrovirus"/>
</dbReference>
<organism evidence="2 3">
    <name type="scientific">Dermatophagoides farinae</name>
    <name type="common">American house dust mite</name>
    <dbReference type="NCBI Taxonomy" id="6954"/>
    <lineage>
        <taxon>Eukaryota</taxon>
        <taxon>Metazoa</taxon>
        <taxon>Ecdysozoa</taxon>
        <taxon>Arthropoda</taxon>
        <taxon>Chelicerata</taxon>
        <taxon>Arachnida</taxon>
        <taxon>Acari</taxon>
        <taxon>Acariformes</taxon>
        <taxon>Sarcoptiformes</taxon>
        <taxon>Astigmata</taxon>
        <taxon>Psoroptidia</taxon>
        <taxon>Analgoidea</taxon>
        <taxon>Pyroglyphidae</taxon>
        <taxon>Dermatophagoidinae</taxon>
        <taxon>Dermatophagoides</taxon>
    </lineage>
</organism>
<sequence length="74" mass="8686">MLQSVALSSWQKYCESNRQQSNNLRHTFGCVAYHLQPKQKQTWKLDPTATKLVFIRYTNSKVNFRLLDPSVDII</sequence>
<dbReference type="EMBL" id="ASGP02000006">
    <property type="protein sequence ID" value="KAH9501567.1"/>
    <property type="molecule type" value="Genomic_DNA"/>
</dbReference>
<gene>
    <name evidence="2" type="ORF">DERF_012408</name>
</gene>
<evidence type="ECO:0000313" key="2">
    <source>
        <dbReference type="EMBL" id="KAH9501567.1"/>
    </source>
</evidence>
<reference evidence="2" key="1">
    <citation type="submission" date="2013-05" db="EMBL/GenBank/DDBJ databases">
        <authorList>
            <person name="Yim A.K.Y."/>
            <person name="Chan T.F."/>
            <person name="Ji K.M."/>
            <person name="Liu X.Y."/>
            <person name="Zhou J.W."/>
            <person name="Li R.Q."/>
            <person name="Yang K.Y."/>
            <person name="Li J."/>
            <person name="Li M."/>
            <person name="Law P.T.W."/>
            <person name="Wu Y.L."/>
            <person name="Cai Z.L."/>
            <person name="Qin H."/>
            <person name="Bao Y."/>
            <person name="Leung R.K.K."/>
            <person name="Ng P.K.S."/>
            <person name="Zou J."/>
            <person name="Zhong X.J."/>
            <person name="Ran P.X."/>
            <person name="Zhong N.S."/>
            <person name="Liu Z.G."/>
            <person name="Tsui S.K.W."/>
        </authorList>
    </citation>
    <scope>NUCLEOTIDE SEQUENCE</scope>
    <source>
        <strain evidence="2">Derf</strain>
        <tissue evidence="2">Whole organism</tissue>
    </source>
</reference>
<protein>
    <recommendedName>
        <fullName evidence="1">Retroviral polymerase SH3-like domain-containing protein</fullName>
    </recommendedName>
</protein>
<reference evidence="2" key="2">
    <citation type="journal article" date="2022" name="Res Sq">
        <title>Comparative Genomics Reveals Insights into the Divergent Evolution of Astigmatic Mites and Household Pest Adaptations.</title>
        <authorList>
            <person name="Xiong Q."/>
            <person name="Wan A.T.-Y."/>
            <person name="Liu X.-Y."/>
            <person name="Fung C.S.-H."/>
            <person name="Xiao X."/>
            <person name="Malainual N."/>
            <person name="Hou J."/>
            <person name="Wang L."/>
            <person name="Wang M."/>
            <person name="Yang K."/>
            <person name="Cui Y."/>
            <person name="Leung E."/>
            <person name="Nong W."/>
            <person name="Shin S.-K."/>
            <person name="Au S."/>
            <person name="Jeong K.Y."/>
            <person name="Chew F.T."/>
            <person name="Hui J."/>
            <person name="Leung T.F."/>
            <person name="Tungtrongchitr A."/>
            <person name="Zhong N."/>
            <person name="Liu Z."/>
            <person name="Tsui S."/>
        </authorList>
    </citation>
    <scope>NUCLEOTIDE SEQUENCE</scope>
    <source>
        <strain evidence="2">Derf</strain>
        <tissue evidence="2">Whole organism</tissue>
    </source>
</reference>
<name>A0A922HPI4_DERFA</name>
<accession>A0A922HPI4</accession>
<evidence type="ECO:0000259" key="1">
    <source>
        <dbReference type="Pfam" id="PF25597"/>
    </source>
</evidence>
<dbReference type="Pfam" id="PF25597">
    <property type="entry name" value="SH3_retrovirus"/>
    <property type="match status" value="1"/>
</dbReference>
<keyword evidence="3" id="KW-1185">Reference proteome</keyword>
<feature type="domain" description="Retroviral polymerase SH3-like" evidence="1">
    <location>
        <begin position="30"/>
        <end position="70"/>
    </location>
</feature>
<comment type="caution">
    <text evidence="2">The sequence shown here is derived from an EMBL/GenBank/DDBJ whole genome shotgun (WGS) entry which is preliminary data.</text>
</comment>
<dbReference type="Proteomes" id="UP000790347">
    <property type="component" value="Unassembled WGS sequence"/>
</dbReference>
<dbReference type="AlphaFoldDB" id="A0A922HPI4"/>
<proteinExistence type="predicted"/>
<evidence type="ECO:0000313" key="3">
    <source>
        <dbReference type="Proteomes" id="UP000790347"/>
    </source>
</evidence>